<keyword evidence="1" id="KW-0812">Transmembrane</keyword>
<feature type="transmembrane region" description="Helical" evidence="1">
    <location>
        <begin position="118"/>
        <end position="139"/>
    </location>
</feature>
<dbReference type="STRING" id="553466.SAMN04487950_4227"/>
<evidence type="ECO:0000313" key="2">
    <source>
        <dbReference type="EMBL" id="SFL56269.1"/>
    </source>
</evidence>
<dbReference type="Proteomes" id="UP000199607">
    <property type="component" value="Unassembled WGS sequence"/>
</dbReference>
<feature type="transmembrane region" description="Helical" evidence="1">
    <location>
        <begin position="151"/>
        <end position="172"/>
    </location>
</feature>
<evidence type="ECO:0000313" key="3">
    <source>
        <dbReference type="Proteomes" id="UP000199607"/>
    </source>
</evidence>
<keyword evidence="1" id="KW-1133">Transmembrane helix</keyword>
<evidence type="ECO:0000256" key="1">
    <source>
        <dbReference type="SAM" id="Phobius"/>
    </source>
</evidence>
<dbReference type="AlphaFoldDB" id="A0A1I4IPC9"/>
<accession>A0A1I4IPC9</accession>
<reference evidence="3" key="1">
    <citation type="submission" date="2016-10" db="EMBL/GenBank/DDBJ databases">
        <authorList>
            <person name="Varghese N."/>
            <person name="Submissions S."/>
        </authorList>
    </citation>
    <scope>NUCLEOTIDE SEQUENCE [LARGE SCALE GENOMIC DNA]</scope>
    <source>
        <strain evidence="3">CGMCC 1.7738</strain>
    </source>
</reference>
<protein>
    <recommendedName>
        <fullName evidence="4">ABC-2 type transport system permease protein</fullName>
    </recommendedName>
</protein>
<feature type="transmembrane region" description="Helical" evidence="1">
    <location>
        <begin position="423"/>
        <end position="444"/>
    </location>
</feature>
<keyword evidence="3" id="KW-1185">Reference proteome</keyword>
<feature type="transmembrane region" description="Helical" evidence="1">
    <location>
        <begin position="287"/>
        <end position="307"/>
    </location>
</feature>
<feature type="transmembrane region" description="Helical" evidence="1">
    <location>
        <begin position="450"/>
        <end position="470"/>
    </location>
</feature>
<evidence type="ECO:0008006" key="4">
    <source>
        <dbReference type="Google" id="ProtNLM"/>
    </source>
</evidence>
<dbReference type="RefSeq" id="WP_089872181.1">
    <property type="nucleotide sequence ID" value="NZ_FOTC01000008.1"/>
</dbReference>
<feature type="transmembrane region" description="Helical" evidence="1">
    <location>
        <begin position="211"/>
        <end position="233"/>
    </location>
</feature>
<keyword evidence="1" id="KW-0472">Membrane</keyword>
<gene>
    <name evidence="2" type="ORF">SAMN04487950_4227</name>
</gene>
<feature type="transmembrane region" description="Helical" evidence="1">
    <location>
        <begin position="313"/>
        <end position="334"/>
    </location>
</feature>
<proteinExistence type="predicted"/>
<feature type="transmembrane region" description="Helical" evidence="1">
    <location>
        <begin position="31"/>
        <end position="52"/>
    </location>
</feature>
<dbReference type="EMBL" id="FOTC01000008">
    <property type="protein sequence ID" value="SFL56269.1"/>
    <property type="molecule type" value="Genomic_DNA"/>
</dbReference>
<feature type="transmembrane region" description="Helical" evidence="1">
    <location>
        <begin position="179"/>
        <end position="199"/>
    </location>
</feature>
<feature type="transmembrane region" description="Helical" evidence="1">
    <location>
        <begin position="59"/>
        <end position="79"/>
    </location>
</feature>
<sequence>MTSSTRFLTLLRLMAVEEWRLHSDLFGGRRFAGFPVVLLVLTGCASYALATIGVPASTLAAGLVALAFGFGLQTGSIGFVGRDSLSNLLGDVTLLLAATRTLPLSARRTVTAFILKDVGYYAVLFLLPMSLGTLGGATAAGEPALASAPAVWGMTTLAFSTGLGVTLAASSLWTGGSRLVRLAGLAVVLTALVAGLTRYSTVRPFVTPPYSLPFVAILTFATVVLLLVGVWRFEFSEPADSRDSATTTPHRSGFLRLQRRLGGGPLASLIAKTVLDVHRSSGGVWKLVLSSGVLLGAAFVVVTFVGTYVTLPLVPAVLFGAVLGATAFPTYSWLTQVDAPSDYQLYPVSTRALYRAKAGAFVLLETPVVLVYYLGMAFFTDASVADLALGGGVLVGAVVFLFGVTVFVTGFQPNEFLFDTARFSAYSLLMLVGLLPLVVAGFVLPALPGVFSALTLVYAVVIGGVGIAAFDRATARTTA</sequence>
<feature type="transmembrane region" description="Helical" evidence="1">
    <location>
        <begin position="354"/>
        <end position="375"/>
    </location>
</feature>
<feature type="transmembrane region" description="Helical" evidence="1">
    <location>
        <begin position="387"/>
        <end position="411"/>
    </location>
</feature>
<organism evidence="2 3">
    <name type="scientific">Halogranum rubrum</name>
    <dbReference type="NCBI Taxonomy" id="553466"/>
    <lineage>
        <taxon>Archaea</taxon>
        <taxon>Methanobacteriati</taxon>
        <taxon>Methanobacteriota</taxon>
        <taxon>Stenosarchaea group</taxon>
        <taxon>Halobacteria</taxon>
        <taxon>Halobacteriales</taxon>
        <taxon>Haloferacaceae</taxon>
    </lineage>
</organism>
<name>A0A1I4IPC9_9EURY</name>